<dbReference type="PANTHER" id="PTHR22602">
    <property type="entry name" value="TRANSFERASE CAF17, MITOCHONDRIAL-RELATED"/>
    <property type="match status" value="1"/>
</dbReference>
<sequence length="382" mass="42081">MLRCSRILHFTTGWLNITRKLSVGLLEDNCFLTVKGSTSANFLQGLITNDMSAINRPGSFMYSLLLNVKGRIITDAFIYHLCVDSKTEEGEYLIELDKANAPDLKTCMTKYNIRRKVAIEYSDSLTSWAALPSGEEQSLADFHTWMPVDASVKRDLLFYSPDPRGVLGWSGRILLRTGAKATDVFSNAEHHPLQLESYHRARWKLGLPEGPNELIAGETLPLEANGDLSGAVSFSKGCYIGQELTARTRFTGVVRRRYVPVRLTVADPDAIKKLSNRPIVHMNSAIHASTSIEANSTNPKVRPVGWLRSLSLQFDQSTSSFDGFAILRLTDAASSQSDLIAHLPGSSGSICVHVLPLIPSWWPEDIAPGLQRSACTSANICT</sequence>
<evidence type="ECO:0000256" key="2">
    <source>
        <dbReference type="ARBA" id="ARBA00022946"/>
    </source>
</evidence>
<dbReference type="PANTHER" id="PTHR22602:SF0">
    <property type="entry name" value="TRANSFERASE CAF17, MITOCHONDRIAL-RELATED"/>
    <property type="match status" value="1"/>
</dbReference>
<keyword evidence="3" id="KW-0496">Mitochondrion</keyword>
<protein>
    <recommendedName>
        <fullName evidence="6">Aminomethyltransferase folate-binding domain-containing protein</fullName>
    </recommendedName>
</protein>
<comment type="subcellular location">
    <subcellularLocation>
        <location evidence="1">Mitochondrion</location>
    </subcellularLocation>
</comment>
<organism evidence="4 5">
    <name type="scientific">Calicophoron daubneyi</name>
    <name type="common">Rumen fluke</name>
    <name type="synonym">Paramphistomum daubneyi</name>
    <dbReference type="NCBI Taxonomy" id="300641"/>
    <lineage>
        <taxon>Eukaryota</taxon>
        <taxon>Metazoa</taxon>
        <taxon>Spiralia</taxon>
        <taxon>Lophotrochozoa</taxon>
        <taxon>Platyhelminthes</taxon>
        <taxon>Trematoda</taxon>
        <taxon>Digenea</taxon>
        <taxon>Plagiorchiida</taxon>
        <taxon>Pronocephalata</taxon>
        <taxon>Paramphistomoidea</taxon>
        <taxon>Paramphistomidae</taxon>
        <taxon>Calicophoron</taxon>
    </lineage>
</organism>
<dbReference type="Proteomes" id="UP001497525">
    <property type="component" value="Unassembled WGS sequence"/>
</dbReference>
<evidence type="ECO:0000313" key="5">
    <source>
        <dbReference type="Proteomes" id="UP001497525"/>
    </source>
</evidence>
<dbReference type="InterPro" id="IPR045179">
    <property type="entry name" value="YgfZ/GcvT"/>
</dbReference>
<reference evidence="4" key="1">
    <citation type="submission" date="2024-06" db="EMBL/GenBank/DDBJ databases">
        <authorList>
            <person name="Liu X."/>
            <person name="Lenzi L."/>
            <person name="Haldenby T S."/>
            <person name="Uol C."/>
        </authorList>
    </citation>
    <scope>NUCLEOTIDE SEQUENCE</scope>
</reference>
<comment type="caution">
    <text evidence="4">The sequence shown here is derived from an EMBL/GenBank/DDBJ whole genome shotgun (WGS) entry which is preliminary data.</text>
</comment>
<dbReference type="GO" id="GO:0005759">
    <property type="term" value="C:mitochondrial matrix"/>
    <property type="evidence" value="ECO:0007669"/>
    <property type="project" value="TreeGrafter"/>
</dbReference>
<accession>A0AAV2TMC8</accession>
<dbReference type="GO" id="GO:0016226">
    <property type="term" value="P:iron-sulfur cluster assembly"/>
    <property type="evidence" value="ECO:0007669"/>
    <property type="project" value="TreeGrafter"/>
</dbReference>
<evidence type="ECO:0000256" key="1">
    <source>
        <dbReference type="ARBA" id="ARBA00004173"/>
    </source>
</evidence>
<dbReference type="SUPFAM" id="SSF103025">
    <property type="entry name" value="Folate-binding domain"/>
    <property type="match status" value="1"/>
</dbReference>
<dbReference type="NCBIfam" id="TIGR03317">
    <property type="entry name" value="ygfZ_signature"/>
    <property type="match status" value="1"/>
</dbReference>
<proteinExistence type="predicted"/>
<keyword evidence="2" id="KW-0809">Transit peptide</keyword>
<evidence type="ECO:0000313" key="4">
    <source>
        <dbReference type="EMBL" id="CAL5137141.1"/>
    </source>
</evidence>
<dbReference type="InterPro" id="IPR027266">
    <property type="entry name" value="TrmE/GcvT-like"/>
</dbReference>
<dbReference type="Gene3D" id="3.30.1360.120">
    <property type="entry name" value="Probable tRNA modification gtpase trme, domain 1"/>
    <property type="match status" value="1"/>
</dbReference>
<name>A0AAV2TMC8_CALDB</name>
<dbReference type="AlphaFoldDB" id="A0AAV2TMC8"/>
<evidence type="ECO:0008006" key="6">
    <source>
        <dbReference type="Google" id="ProtNLM"/>
    </source>
</evidence>
<dbReference type="InterPro" id="IPR017703">
    <property type="entry name" value="YgfZ/GCV_T_CS"/>
</dbReference>
<gene>
    <name evidence="4" type="ORF">CDAUBV1_LOCUS11406</name>
</gene>
<evidence type="ECO:0000256" key="3">
    <source>
        <dbReference type="ARBA" id="ARBA00023128"/>
    </source>
</evidence>
<dbReference type="EMBL" id="CAXLJL010000378">
    <property type="protein sequence ID" value="CAL5137141.1"/>
    <property type="molecule type" value="Genomic_DNA"/>
</dbReference>